<dbReference type="RefSeq" id="XP_011132462.1">
    <property type="nucleotide sequence ID" value="XM_011134160.1"/>
</dbReference>
<proteinExistence type="predicted"/>
<sequence>MSCWIQCNDIKATGGNPLDDPSFNSDCSVEKIEMVDGVVASTGSCFDSWIFGYADPPELAGFYHNDTSTSAAKCQLLCQSDDRCVRFQFTTTSLGMSTAGVPSYRCVLKNADQVVSILEGDPGGQGFNSDICDTQSTNGCSTVGDCLKCGGMYEIPATPSTPVPSTTATTTELATTTTTKATTTTTRPVTVTIKSSENTTTTGGGGNGAKIATGVVSAAGGLAPLGGALRYFNRPAEDTDAAFVADEAQMPELREREAAATRHVCVGTFFWDGQYYSAV</sequence>
<accession>A0A023B0P6</accession>
<dbReference type="Gene3D" id="3.50.4.10">
    <property type="entry name" value="Hepatocyte Growth Factor"/>
    <property type="match status" value="1"/>
</dbReference>
<comment type="caution">
    <text evidence="3">The sequence shown here is derived from an EMBL/GenBank/DDBJ whole genome shotgun (WGS) entry which is preliminary data.</text>
</comment>
<feature type="region of interest" description="Disordered" evidence="1">
    <location>
        <begin position="160"/>
        <end position="184"/>
    </location>
</feature>
<evidence type="ECO:0000313" key="3">
    <source>
        <dbReference type="EMBL" id="EZG45708.1"/>
    </source>
</evidence>
<dbReference type="VEuPathDB" id="CryptoDB:GNI_137300"/>
<gene>
    <name evidence="3" type="ORF">GNI_137300</name>
</gene>
<protein>
    <recommendedName>
        <fullName evidence="2">Apple domain-containing protein</fullName>
    </recommendedName>
</protein>
<dbReference type="EMBL" id="AFNH02001014">
    <property type="protein sequence ID" value="EZG45708.1"/>
    <property type="molecule type" value="Genomic_DNA"/>
</dbReference>
<evidence type="ECO:0000256" key="1">
    <source>
        <dbReference type="SAM" id="MobiDB-lite"/>
    </source>
</evidence>
<dbReference type="AlphaFoldDB" id="A0A023B0P6"/>
<dbReference type="GeneID" id="22914886"/>
<name>A0A023B0P6_GRENI</name>
<organism evidence="3 4">
    <name type="scientific">Gregarina niphandrodes</name>
    <name type="common">Septate eugregarine</name>
    <dbReference type="NCBI Taxonomy" id="110365"/>
    <lineage>
        <taxon>Eukaryota</taxon>
        <taxon>Sar</taxon>
        <taxon>Alveolata</taxon>
        <taxon>Apicomplexa</taxon>
        <taxon>Conoidasida</taxon>
        <taxon>Gregarinasina</taxon>
        <taxon>Eugregarinorida</taxon>
        <taxon>Gregarinidae</taxon>
        <taxon>Gregarina</taxon>
    </lineage>
</organism>
<feature type="domain" description="Apple" evidence="2">
    <location>
        <begin position="45"/>
        <end position="132"/>
    </location>
</feature>
<dbReference type="InterPro" id="IPR003609">
    <property type="entry name" value="Pan_app"/>
</dbReference>
<evidence type="ECO:0000259" key="2">
    <source>
        <dbReference type="PROSITE" id="PS50948"/>
    </source>
</evidence>
<evidence type="ECO:0000313" key="4">
    <source>
        <dbReference type="Proteomes" id="UP000019763"/>
    </source>
</evidence>
<keyword evidence="4" id="KW-1185">Reference proteome</keyword>
<reference evidence="3" key="1">
    <citation type="submission" date="2013-12" db="EMBL/GenBank/DDBJ databases">
        <authorList>
            <person name="Omoto C.K."/>
            <person name="Sibley D."/>
            <person name="Venepally P."/>
            <person name="Hadjithomas M."/>
            <person name="Karamycheva S."/>
            <person name="Brunk B."/>
            <person name="Roos D."/>
            <person name="Caler E."/>
            <person name="Lorenzi H."/>
        </authorList>
    </citation>
    <scope>NUCLEOTIDE SEQUENCE</scope>
</reference>
<dbReference type="PROSITE" id="PS50948">
    <property type="entry name" value="PAN"/>
    <property type="match status" value="1"/>
</dbReference>
<dbReference type="Proteomes" id="UP000019763">
    <property type="component" value="Unassembled WGS sequence"/>
</dbReference>